<gene>
    <name evidence="8" type="ORF">NOF55_08780</name>
</gene>
<comment type="similarity">
    <text evidence="2">Belongs to the HpcH/HpaI aldolase family.</text>
</comment>
<dbReference type="AlphaFoldDB" id="A0AAE3MY67"/>
<keyword evidence="9" id="KW-1185">Reference proteome</keyword>
<dbReference type="GO" id="GO:0016829">
    <property type="term" value="F:lyase activity"/>
    <property type="evidence" value="ECO:0007669"/>
    <property type="project" value="UniProtKB-KW"/>
</dbReference>
<feature type="binding site" evidence="5">
    <location>
        <position position="114"/>
    </location>
    <ligand>
        <name>substrate</name>
    </ligand>
</feature>
<keyword evidence="3 6" id="KW-0479">Metal-binding</keyword>
<evidence type="ECO:0000256" key="6">
    <source>
        <dbReference type="PIRSR" id="PIRSR015582-2"/>
    </source>
</evidence>
<evidence type="ECO:0000256" key="1">
    <source>
        <dbReference type="ARBA" id="ARBA00001946"/>
    </source>
</evidence>
<dbReference type="PANTHER" id="PTHR32308:SF10">
    <property type="entry name" value="CITRATE LYASE SUBUNIT BETA"/>
    <property type="match status" value="1"/>
</dbReference>
<dbReference type="Proteomes" id="UP001208771">
    <property type="component" value="Unassembled WGS sequence"/>
</dbReference>
<dbReference type="InterPro" id="IPR015813">
    <property type="entry name" value="Pyrv/PenolPyrv_kinase-like_dom"/>
</dbReference>
<evidence type="ECO:0000313" key="9">
    <source>
        <dbReference type="Proteomes" id="UP001208771"/>
    </source>
</evidence>
<dbReference type="GO" id="GO:0000287">
    <property type="term" value="F:magnesium ion binding"/>
    <property type="evidence" value="ECO:0007669"/>
    <property type="project" value="TreeGrafter"/>
</dbReference>
<reference evidence="8" key="1">
    <citation type="submission" date="2022-07" db="EMBL/GenBank/DDBJ databases">
        <title>Ectorhizobium quercum gen.nov., sp. nov.</title>
        <authorList>
            <person name="Ma T."/>
            <person name="Li Y."/>
        </authorList>
    </citation>
    <scope>NUCLEOTIDE SEQUENCE</scope>
    <source>
        <strain evidence="8">BDR2-2</strain>
    </source>
</reference>
<dbReference type="InterPro" id="IPR040442">
    <property type="entry name" value="Pyrv_kinase-like_dom_sf"/>
</dbReference>
<dbReference type="EMBL" id="JANFPI010000003">
    <property type="protein sequence ID" value="MCX8997198.1"/>
    <property type="molecule type" value="Genomic_DNA"/>
</dbReference>
<evidence type="ECO:0000256" key="2">
    <source>
        <dbReference type="ARBA" id="ARBA00005568"/>
    </source>
</evidence>
<dbReference type="GO" id="GO:0006107">
    <property type="term" value="P:oxaloacetate metabolic process"/>
    <property type="evidence" value="ECO:0007669"/>
    <property type="project" value="TreeGrafter"/>
</dbReference>
<evidence type="ECO:0000256" key="3">
    <source>
        <dbReference type="ARBA" id="ARBA00022723"/>
    </source>
</evidence>
<dbReference type="PIRSF" id="PIRSF015582">
    <property type="entry name" value="Cit_lyase_B"/>
    <property type="match status" value="1"/>
</dbReference>
<comment type="caution">
    <text evidence="8">The sequence shown here is derived from an EMBL/GenBank/DDBJ whole genome shotgun (WGS) entry which is preliminary data.</text>
</comment>
<keyword evidence="8" id="KW-0456">Lyase</keyword>
<sequence>MTAVPHSYLFVPGDRPERFARAAGSGAHRIVLDLEDAVGPDAKEGARAHVRAWFASGGAGVVRINGADTPWFDADLAALAAFPAAEIMVPKAEPGSLARVGAILADRPLVALVETVAGLVDIHAVAASASVTRLAFGHLDFGVDARMPGPSATFDPARFEIALASRHAGLAPPIDGVTVALDDEEALAADVARARNLGFSAKLCIHPRQVGPVNAAFAPSADELAWARRIMAAVGESRGSVVQLDKKMVDKPLVDQARAILVSASAFDR</sequence>
<proteinExistence type="inferred from homology"/>
<dbReference type="InterPro" id="IPR011206">
    <property type="entry name" value="Citrate_lyase_beta/mcl1/mcl2"/>
</dbReference>
<dbReference type="RefSeq" id="WP_306410992.1">
    <property type="nucleotide sequence ID" value="NZ_JANFPI010000003.1"/>
</dbReference>
<dbReference type="SUPFAM" id="SSF51621">
    <property type="entry name" value="Phosphoenolpyruvate/pyruvate domain"/>
    <property type="match status" value="1"/>
</dbReference>
<dbReference type="Gene3D" id="3.20.20.60">
    <property type="entry name" value="Phosphoenolpyruvate-binding domains"/>
    <property type="match status" value="1"/>
</dbReference>
<organism evidence="8 9">
    <name type="scientific">Ectorhizobium quercum</name>
    <dbReference type="NCBI Taxonomy" id="2965071"/>
    <lineage>
        <taxon>Bacteria</taxon>
        <taxon>Pseudomonadati</taxon>
        <taxon>Pseudomonadota</taxon>
        <taxon>Alphaproteobacteria</taxon>
        <taxon>Hyphomicrobiales</taxon>
        <taxon>Rhizobiaceae</taxon>
        <taxon>Ectorhizobium</taxon>
    </lineage>
</organism>
<evidence type="ECO:0000259" key="7">
    <source>
        <dbReference type="Pfam" id="PF03328"/>
    </source>
</evidence>
<evidence type="ECO:0000313" key="8">
    <source>
        <dbReference type="EMBL" id="MCX8997198.1"/>
    </source>
</evidence>
<comment type="cofactor">
    <cofactor evidence="1">
        <name>Mg(2+)</name>
        <dbReference type="ChEBI" id="CHEBI:18420"/>
    </cofactor>
</comment>
<evidence type="ECO:0000256" key="5">
    <source>
        <dbReference type="PIRSR" id="PIRSR015582-1"/>
    </source>
</evidence>
<keyword evidence="4 6" id="KW-0460">Magnesium</keyword>
<feature type="binding site" evidence="6">
    <location>
        <position position="140"/>
    </location>
    <ligand>
        <name>Mg(2+)</name>
        <dbReference type="ChEBI" id="CHEBI:18420"/>
    </ligand>
</feature>
<name>A0AAE3MY67_9HYPH</name>
<dbReference type="PANTHER" id="PTHR32308">
    <property type="entry name" value="LYASE BETA SUBUNIT, PUTATIVE (AFU_ORTHOLOGUE AFUA_4G13030)-RELATED"/>
    <property type="match status" value="1"/>
</dbReference>
<evidence type="ECO:0000256" key="4">
    <source>
        <dbReference type="ARBA" id="ARBA00022842"/>
    </source>
</evidence>
<dbReference type="Pfam" id="PF03328">
    <property type="entry name" value="HpcH_HpaI"/>
    <property type="match status" value="1"/>
</dbReference>
<feature type="domain" description="HpcH/HpaI aldolase/citrate lyase" evidence="7">
    <location>
        <begin position="7"/>
        <end position="207"/>
    </location>
</feature>
<feature type="binding site" evidence="6">
    <location>
        <position position="114"/>
    </location>
    <ligand>
        <name>Mg(2+)</name>
        <dbReference type="ChEBI" id="CHEBI:18420"/>
    </ligand>
</feature>
<feature type="binding site" evidence="5">
    <location>
        <position position="63"/>
    </location>
    <ligand>
        <name>substrate</name>
    </ligand>
</feature>
<protein>
    <submittedName>
        <fullName evidence="8">CoA ester lyase</fullName>
    </submittedName>
</protein>
<accession>A0AAE3MY67</accession>
<dbReference type="InterPro" id="IPR005000">
    <property type="entry name" value="Aldolase/citrate-lyase_domain"/>
</dbReference>